<gene>
    <name evidence="1" type="ORF">FA10DRAFT_269141</name>
</gene>
<protein>
    <submittedName>
        <fullName evidence="1">Uncharacterized protein</fullName>
    </submittedName>
</protein>
<dbReference type="GeneID" id="37044553"/>
<dbReference type="EMBL" id="KZ819639">
    <property type="protein sequence ID" value="PWN87857.1"/>
    <property type="molecule type" value="Genomic_DNA"/>
</dbReference>
<dbReference type="Proteomes" id="UP000245768">
    <property type="component" value="Unassembled WGS sequence"/>
</dbReference>
<dbReference type="AlphaFoldDB" id="A0A316YEL3"/>
<sequence length="108" mass="10852">MNRFVSFRTFATSPLVRQAAPTQATAATSTVASTVNSAAASSSGKRVAMMPTASKVNGQTGMTPSASTASATKDAGVDVQPSFDEVLAVGSVVSQGEAQKVIRAAESV</sequence>
<evidence type="ECO:0000313" key="2">
    <source>
        <dbReference type="Proteomes" id="UP000245768"/>
    </source>
</evidence>
<accession>A0A316YEL3</accession>
<organism evidence="1 2">
    <name type="scientific">Acaromyces ingoldii</name>
    <dbReference type="NCBI Taxonomy" id="215250"/>
    <lineage>
        <taxon>Eukaryota</taxon>
        <taxon>Fungi</taxon>
        <taxon>Dikarya</taxon>
        <taxon>Basidiomycota</taxon>
        <taxon>Ustilaginomycotina</taxon>
        <taxon>Exobasidiomycetes</taxon>
        <taxon>Exobasidiales</taxon>
        <taxon>Cryptobasidiaceae</taxon>
        <taxon>Acaromyces</taxon>
    </lineage>
</organism>
<dbReference type="RefSeq" id="XP_025375055.1">
    <property type="nucleotide sequence ID" value="XM_025522637.1"/>
</dbReference>
<dbReference type="InParanoid" id="A0A316YEL3"/>
<keyword evidence="2" id="KW-1185">Reference proteome</keyword>
<name>A0A316YEL3_9BASI</name>
<evidence type="ECO:0000313" key="1">
    <source>
        <dbReference type="EMBL" id="PWN87857.1"/>
    </source>
</evidence>
<reference evidence="1" key="1">
    <citation type="journal article" date="2018" name="Mol. Biol. Evol.">
        <title>Broad Genomic Sampling Reveals a Smut Pathogenic Ancestry of the Fungal Clade Ustilaginomycotina.</title>
        <authorList>
            <person name="Kijpornyongpan T."/>
            <person name="Mondo S.J."/>
            <person name="Barry K."/>
            <person name="Sandor L."/>
            <person name="Lee J."/>
            <person name="Lipzen A."/>
            <person name="Pangilinan J."/>
            <person name="LaButti K."/>
            <person name="Hainaut M."/>
            <person name="Henrissat B."/>
            <person name="Grigoriev I.V."/>
            <person name="Spatafora J.W."/>
            <person name="Aime M.C."/>
        </authorList>
    </citation>
    <scope>NUCLEOTIDE SEQUENCE [LARGE SCALE GENOMIC DNA]</scope>
    <source>
        <strain evidence="1">MCA 4198</strain>
    </source>
</reference>
<proteinExistence type="predicted"/>